<organism evidence="13 14">
    <name type="scientific">Caballeronia mineralivorans PML1(12)</name>
    <dbReference type="NCBI Taxonomy" id="908627"/>
    <lineage>
        <taxon>Bacteria</taxon>
        <taxon>Pseudomonadati</taxon>
        <taxon>Pseudomonadota</taxon>
        <taxon>Betaproteobacteria</taxon>
        <taxon>Burkholderiales</taxon>
        <taxon>Burkholderiaceae</taxon>
        <taxon>Caballeronia</taxon>
    </lineage>
</organism>
<dbReference type="AlphaFoldDB" id="A0A0J1CWP0"/>
<keyword evidence="6 11" id="KW-0732">Signal</keyword>
<evidence type="ECO:0000256" key="2">
    <source>
        <dbReference type="ARBA" id="ARBA00011233"/>
    </source>
</evidence>
<keyword evidence="9" id="KW-0472">Membrane</keyword>
<dbReference type="InterPro" id="IPR023614">
    <property type="entry name" value="Porin_dom_sf"/>
</dbReference>
<feature type="signal peptide" evidence="11">
    <location>
        <begin position="1"/>
        <end position="20"/>
    </location>
</feature>
<comment type="subcellular location">
    <subcellularLocation>
        <location evidence="1">Cell outer membrane</location>
        <topology evidence="1">Multi-pass membrane protein</topology>
    </subcellularLocation>
</comment>
<keyword evidence="10" id="KW-0998">Cell outer membrane</keyword>
<dbReference type="GO" id="GO:0006811">
    <property type="term" value="P:monoatomic ion transport"/>
    <property type="evidence" value="ECO:0007669"/>
    <property type="project" value="UniProtKB-KW"/>
</dbReference>
<keyword evidence="8" id="KW-0626">Porin</keyword>
<evidence type="ECO:0000259" key="12">
    <source>
        <dbReference type="Pfam" id="PF13609"/>
    </source>
</evidence>
<dbReference type="PATRIC" id="fig|908627.4.peg.3816"/>
<dbReference type="Proteomes" id="UP000035963">
    <property type="component" value="Unassembled WGS sequence"/>
</dbReference>
<keyword evidence="3" id="KW-0813">Transport</keyword>
<dbReference type="CDD" id="cd00342">
    <property type="entry name" value="gram_neg_porins"/>
    <property type="match status" value="1"/>
</dbReference>
<dbReference type="Pfam" id="PF13609">
    <property type="entry name" value="Porin_4"/>
    <property type="match status" value="1"/>
</dbReference>
<gene>
    <name evidence="13" type="ORF">EOS_17045</name>
</gene>
<feature type="chain" id="PRO_5005249430" description="Porin domain-containing protein" evidence="11">
    <location>
        <begin position="21"/>
        <end position="396"/>
    </location>
</feature>
<evidence type="ECO:0000256" key="5">
    <source>
        <dbReference type="ARBA" id="ARBA00022692"/>
    </source>
</evidence>
<evidence type="ECO:0000256" key="1">
    <source>
        <dbReference type="ARBA" id="ARBA00004571"/>
    </source>
</evidence>
<keyword evidence="7" id="KW-0406">Ion transport</keyword>
<evidence type="ECO:0000256" key="11">
    <source>
        <dbReference type="SAM" id="SignalP"/>
    </source>
</evidence>
<evidence type="ECO:0000256" key="6">
    <source>
        <dbReference type="ARBA" id="ARBA00022729"/>
    </source>
</evidence>
<evidence type="ECO:0000256" key="7">
    <source>
        <dbReference type="ARBA" id="ARBA00023065"/>
    </source>
</evidence>
<proteinExistence type="predicted"/>
<dbReference type="SUPFAM" id="SSF56935">
    <property type="entry name" value="Porins"/>
    <property type="match status" value="1"/>
</dbReference>
<name>A0A0J1CWP0_9BURK</name>
<keyword evidence="14" id="KW-1185">Reference proteome</keyword>
<dbReference type="OrthoDB" id="8982743at2"/>
<feature type="domain" description="Porin" evidence="12">
    <location>
        <begin position="11"/>
        <end position="361"/>
    </location>
</feature>
<dbReference type="GO" id="GO:0046930">
    <property type="term" value="C:pore complex"/>
    <property type="evidence" value="ECO:0007669"/>
    <property type="project" value="UniProtKB-KW"/>
</dbReference>
<sequence length="396" mass="40887">MKKTLITSVIGTLFAGSAYAQSSVTLYGIVDVGITYTSNVGGSHQVALTSGGETGSRWGLTGVEDLGNRLKTIFTLENGFSATTGALKQGGSLFGRQAFVGISSDQYGTVTFGRQNDASYSTMTGYLRLSAGGTWASSGTADGTHAVDVDNLDGINIISNAVKYQSPNFGGLIFSGMYSLGGVAGNFTRNNIYDVAVGYDNGLLKMGASYFFAKDPNFSFWGGKPSDSLTGSNIPYVTVAGYASAESEQIAVVGGGYTLGPAIVSLLYSNVKFGGLGSITGVTTGAAAQYRGSASFNTGEINVTYQVNPALLLGAAYSQTRDSGANNSEGAKYQQMNLGAIYSVSKRTSLYATAAYQKASGTNSLGKSAVADLTSGTAPSGNDHELSVIMGIRHKF</sequence>
<dbReference type="Gene3D" id="2.40.160.10">
    <property type="entry name" value="Porin"/>
    <property type="match status" value="1"/>
</dbReference>
<dbReference type="GO" id="GO:0015288">
    <property type="term" value="F:porin activity"/>
    <property type="evidence" value="ECO:0007669"/>
    <property type="project" value="UniProtKB-KW"/>
</dbReference>
<dbReference type="PANTHER" id="PTHR34501:SF9">
    <property type="entry name" value="MAJOR OUTER MEMBRANE PROTEIN P.IA"/>
    <property type="match status" value="1"/>
</dbReference>
<evidence type="ECO:0000256" key="8">
    <source>
        <dbReference type="ARBA" id="ARBA00023114"/>
    </source>
</evidence>
<dbReference type="PRINTS" id="PR00184">
    <property type="entry name" value="NEISSPPORIN"/>
</dbReference>
<evidence type="ECO:0000313" key="14">
    <source>
        <dbReference type="Proteomes" id="UP000035963"/>
    </source>
</evidence>
<comment type="subunit">
    <text evidence="2">Homotrimer.</text>
</comment>
<keyword evidence="5" id="KW-0812">Transmembrane</keyword>
<dbReference type="InterPro" id="IPR050298">
    <property type="entry name" value="Gram-neg_bact_OMP"/>
</dbReference>
<keyword evidence="4" id="KW-1134">Transmembrane beta strand</keyword>
<comment type="caution">
    <text evidence="13">The sequence shown here is derived from an EMBL/GenBank/DDBJ whole genome shotgun (WGS) entry which is preliminary data.</text>
</comment>
<evidence type="ECO:0000256" key="9">
    <source>
        <dbReference type="ARBA" id="ARBA00023136"/>
    </source>
</evidence>
<evidence type="ECO:0000313" key="13">
    <source>
        <dbReference type="EMBL" id="KLU24995.1"/>
    </source>
</evidence>
<dbReference type="PANTHER" id="PTHR34501">
    <property type="entry name" value="PROTEIN YDDL-RELATED"/>
    <property type="match status" value="1"/>
</dbReference>
<dbReference type="GO" id="GO:0009279">
    <property type="term" value="C:cell outer membrane"/>
    <property type="evidence" value="ECO:0007669"/>
    <property type="project" value="UniProtKB-SubCell"/>
</dbReference>
<dbReference type="EMBL" id="AEJF01000108">
    <property type="protein sequence ID" value="KLU24995.1"/>
    <property type="molecule type" value="Genomic_DNA"/>
</dbReference>
<protein>
    <recommendedName>
        <fullName evidence="12">Porin domain-containing protein</fullName>
    </recommendedName>
</protein>
<accession>A0A0J1CWP0</accession>
<dbReference type="RefSeq" id="WP_047847843.1">
    <property type="nucleotide sequence ID" value="NZ_AEJF01000108.1"/>
</dbReference>
<reference evidence="13 14" key="1">
    <citation type="journal article" date="2015" name="Genome Announc.">
        <title>Draft Genome Sequence of Burkholderia sp. Strain PML1(12), an Ectomycorrhizosphere-Inhabiting Bacterium with Effective Mineral-Weathering Ability.</title>
        <authorList>
            <person name="Uroz S."/>
            <person name="Oger P."/>
        </authorList>
    </citation>
    <scope>NUCLEOTIDE SEQUENCE [LARGE SCALE GENOMIC DNA]</scope>
    <source>
        <strain evidence="14">PML1(12)</strain>
    </source>
</reference>
<dbReference type="InterPro" id="IPR002299">
    <property type="entry name" value="Porin_Neis"/>
</dbReference>
<evidence type="ECO:0000256" key="10">
    <source>
        <dbReference type="ARBA" id="ARBA00023237"/>
    </source>
</evidence>
<dbReference type="InterPro" id="IPR033900">
    <property type="entry name" value="Gram_neg_porin_domain"/>
</dbReference>
<evidence type="ECO:0000256" key="4">
    <source>
        <dbReference type="ARBA" id="ARBA00022452"/>
    </source>
</evidence>
<evidence type="ECO:0000256" key="3">
    <source>
        <dbReference type="ARBA" id="ARBA00022448"/>
    </source>
</evidence>